<evidence type="ECO:0000256" key="1">
    <source>
        <dbReference type="SAM" id="MobiDB-lite"/>
    </source>
</evidence>
<feature type="region of interest" description="Disordered" evidence="1">
    <location>
        <begin position="1"/>
        <end position="93"/>
    </location>
</feature>
<protein>
    <submittedName>
        <fullName evidence="2">Uncharacterized protein</fullName>
    </submittedName>
</protein>
<proteinExistence type="predicted"/>
<accession>A0AAV7ND02</accession>
<dbReference type="Proteomes" id="UP001066276">
    <property type="component" value="Chromosome 8"/>
</dbReference>
<reference evidence="2" key="1">
    <citation type="journal article" date="2022" name="bioRxiv">
        <title>Sequencing and chromosome-scale assembly of the giantPleurodeles waltlgenome.</title>
        <authorList>
            <person name="Brown T."/>
            <person name="Elewa A."/>
            <person name="Iarovenko S."/>
            <person name="Subramanian E."/>
            <person name="Araus A.J."/>
            <person name="Petzold A."/>
            <person name="Susuki M."/>
            <person name="Suzuki K.-i.T."/>
            <person name="Hayashi T."/>
            <person name="Toyoda A."/>
            <person name="Oliveira C."/>
            <person name="Osipova E."/>
            <person name="Leigh N.D."/>
            <person name="Simon A."/>
            <person name="Yun M.H."/>
        </authorList>
    </citation>
    <scope>NUCLEOTIDE SEQUENCE</scope>
    <source>
        <strain evidence="2">20211129_DDA</strain>
        <tissue evidence="2">Liver</tissue>
    </source>
</reference>
<organism evidence="2 3">
    <name type="scientific">Pleurodeles waltl</name>
    <name type="common">Iberian ribbed newt</name>
    <dbReference type="NCBI Taxonomy" id="8319"/>
    <lineage>
        <taxon>Eukaryota</taxon>
        <taxon>Metazoa</taxon>
        <taxon>Chordata</taxon>
        <taxon>Craniata</taxon>
        <taxon>Vertebrata</taxon>
        <taxon>Euteleostomi</taxon>
        <taxon>Amphibia</taxon>
        <taxon>Batrachia</taxon>
        <taxon>Caudata</taxon>
        <taxon>Salamandroidea</taxon>
        <taxon>Salamandridae</taxon>
        <taxon>Pleurodelinae</taxon>
        <taxon>Pleurodeles</taxon>
    </lineage>
</organism>
<evidence type="ECO:0000313" key="2">
    <source>
        <dbReference type="EMBL" id="KAJ1113019.1"/>
    </source>
</evidence>
<gene>
    <name evidence="2" type="ORF">NDU88_001279</name>
</gene>
<evidence type="ECO:0000313" key="3">
    <source>
        <dbReference type="Proteomes" id="UP001066276"/>
    </source>
</evidence>
<name>A0AAV7ND02_PLEWA</name>
<feature type="compositionally biased region" description="Polar residues" evidence="1">
    <location>
        <begin position="36"/>
        <end position="55"/>
    </location>
</feature>
<comment type="caution">
    <text evidence="2">The sequence shown here is derived from an EMBL/GenBank/DDBJ whole genome shotgun (WGS) entry which is preliminary data.</text>
</comment>
<dbReference type="AlphaFoldDB" id="A0AAV7ND02"/>
<keyword evidence="3" id="KW-1185">Reference proteome</keyword>
<sequence>MGAVTGVSFQDEISSTSGWSSRDPSGQRKIKKTKKTGVSSQDEISLTSGWSSGDPSGQRKIKKTKKTHPCSTRVKGGCPVAIPPPSPGLRSAGPARCAGLERAPFCEIYKISLKENKRWRARGRRAAGEDPRIYAACDTPEQLGRERDPGAVFVCIRREAPPAVDSRSPGSLWVRETG</sequence>
<feature type="compositionally biased region" description="Basic residues" evidence="1">
    <location>
        <begin position="59"/>
        <end position="68"/>
    </location>
</feature>
<feature type="compositionally biased region" description="Polar residues" evidence="1">
    <location>
        <begin position="7"/>
        <end position="24"/>
    </location>
</feature>
<dbReference type="EMBL" id="JANPWB010000012">
    <property type="protein sequence ID" value="KAJ1113019.1"/>
    <property type="molecule type" value="Genomic_DNA"/>
</dbReference>